<dbReference type="GO" id="GO:0005524">
    <property type="term" value="F:ATP binding"/>
    <property type="evidence" value="ECO:0007669"/>
    <property type="project" value="UniProtKB-KW"/>
</dbReference>
<keyword evidence="7" id="KW-0547">Nucleotide-binding</keyword>
<dbReference type="Pfam" id="PF02518">
    <property type="entry name" value="HATPase_c"/>
    <property type="match status" value="1"/>
</dbReference>
<evidence type="ECO:0000256" key="11">
    <source>
        <dbReference type="ARBA" id="ARBA00023136"/>
    </source>
</evidence>
<dbReference type="STRING" id="321267.SHM7688_03113"/>
<sequence length="361" mass="39307">MQRDFYKNYLEGIPLPAMLVDSRARIVAGNAQAVSLNPHADQDRPLVLVFRQPSLNDAVAACLRDGKAHRAIYMHSDGPQEHRYDVNCAPVSLPAQANDRGLRLSGGGVSVTGVLICFQDVTEVQQLDQMRRDFVANVSHELRTPLTAILGFVETLQGPARGDPAASDRFLSIMATEASRMNRLVGDLLSLSRVEEVSRMRPMDPVDLDQVIRSVLQNLSTVASEAGCALVYERARAEATVPGDADQLLQVITNLVENAVKYGGAGTTVTVTLEDTDEGVGVRKRGYALAVSDDGPGIDNSHIARLTERFYRIDSHRSREMGGTGLGLAIVKHIVNRHRGRMQIDSVFGKGSVFRVLIPAD</sequence>
<evidence type="ECO:0000256" key="8">
    <source>
        <dbReference type="ARBA" id="ARBA00022777"/>
    </source>
</evidence>
<dbReference type="PRINTS" id="PR00344">
    <property type="entry name" value="BCTRLSENSOR"/>
</dbReference>
<dbReference type="PANTHER" id="PTHR45453">
    <property type="entry name" value="PHOSPHATE REGULON SENSOR PROTEIN PHOR"/>
    <property type="match status" value="1"/>
</dbReference>
<comment type="subcellular location">
    <subcellularLocation>
        <location evidence="2">Cell membrane</location>
    </subcellularLocation>
</comment>
<evidence type="ECO:0000256" key="4">
    <source>
        <dbReference type="ARBA" id="ARBA00022475"/>
    </source>
</evidence>
<comment type="catalytic activity">
    <reaction evidence="1">
        <text>ATP + protein L-histidine = ADP + protein N-phospho-L-histidine.</text>
        <dbReference type="EC" id="2.7.13.3"/>
    </reaction>
</comment>
<dbReference type="GO" id="GO:0004721">
    <property type="term" value="F:phosphoprotein phosphatase activity"/>
    <property type="evidence" value="ECO:0007669"/>
    <property type="project" value="TreeGrafter"/>
</dbReference>
<reference evidence="13 14" key="1">
    <citation type="submission" date="2015-09" db="EMBL/GenBank/DDBJ databases">
        <authorList>
            <consortium name="Swine Surveillance"/>
        </authorList>
    </citation>
    <scope>NUCLEOTIDE SEQUENCE [LARGE SCALE GENOMIC DNA]</scope>
    <source>
        <strain evidence="13 14">CECT 7688</strain>
    </source>
</reference>
<keyword evidence="5" id="KW-0597">Phosphoprotein</keyword>
<dbReference type="SMART" id="SM00388">
    <property type="entry name" value="HisKA"/>
    <property type="match status" value="1"/>
</dbReference>
<dbReference type="InterPro" id="IPR050351">
    <property type="entry name" value="BphY/WalK/GraS-like"/>
</dbReference>
<dbReference type="FunFam" id="1.10.287.130:FF:000008">
    <property type="entry name" value="Two-component sensor histidine kinase"/>
    <property type="match status" value="1"/>
</dbReference>
<dbReference type="Pfam" id="PF00512">
    <property type="entry name" value="HisKA"/>
    <property type="match status" value="1"/>
</dbReference>
<keyword evidence="8" id="KW-0418">Kinase</keyword>
<evidence type="ECO:0000256" key="1">
    <source>
        <dbReference type="ARBA" id="ARBA00000085"/>
    </source>
</evidence>
<dbReference type="RefSeq" id="WP_058240792.1">
    <property type="nucleotide sequence ID" value="NZ_CYPW01000027.1"/>
</dbReference>
<proteinExistence type="predicted"/>
<dbReference type="GO" id="GO:0005886">
    <property type="term" value="C:plasma membrane"/>
    <property type="evidence" value="ECO:0007669"/>
    <property type="project" value="UniProtKB-SubCell"/>
</dbReference>
<evidence type="ECO:0000313" key="13">
    <source>
        <dbReference type="EMBL" id="CUH53657.1"/>
    </source>
</evidence>
<dbReference type="InterPro" id="IPR003661">
    <property type="entry name" value="HisK_dim/P_dom"/>
</dbReference>
<evidence type="ECO:0000256" key="9">
    <source>
        <dbReference type="ARBA" id="ARBA00022840"/>
    </source>
</evidence>
<evidence type="ECO:0000256" key="5">
    <source>
        <dbReference type="ARBA" id="ARBA00022553"/>
    </source>
</evidence>
<organism evidence="13 14">
    <name type="scientific">Shimia marina</name>
    <dbReference type="NCBI Taxonomy" id="321267"/>
    <lineage>
        <taxon>Bacteria</taxon>
        <taxon>Pseudomonadati</taxon>
        <taxon>Pseudomonadota</taxon>
        <taxon>Alphaproteobacteria</taxon>
        <taxon>Rhodobacterales</taxon>
        <taxon>Roseobacteraceae</taxon>
    </lineage>
</organism>
<dbReference type="CDD" id="cd00082">
    <property type="entry name" value="HisKA"/>
    <property type="match status" value="1"/>
</dbReference>
<keyword evidence="10" id="KW-0902">Two-component regulatory system</keyword>
<feature type="domain" description="Histidine kinase" evidence="12">
    <location>
        <begin position="137"/>
        <end position="361"/>
    </location>
</feature>
<protein>
    <recommendedName>
        <fullName evidence="3">histidine kinase</fullName>
        <ecNumber evidence="3">2.7.13.3</ecNumber>
    </recommendedName>
</protein>
<dbReference type="InterPro" id="IPR036097">
    <property type="entry name" value="HisK_dim/P_sf"/>
</dbReference>
<keyword evidence="11" id="KW-0472">Membrane</keyword>
<keyword evidence="4" id="KW-1003">Cell membrane</keyword>
<dbReference type="InterPro" id="IPR004358">
    <property type="entry name" value="Sig_transdc_His_kin-like_C"/>
</dbReference>
<dbReference type="SUPFAM" id="SSF55874">
    <property type="entry name" value="ATPase domain of HSP90 chaperone/DNA topoisomerase II/histidine kinase"/>
    <property type="match status" value="1"/>
</dbReference>
<evidence type="ECO:0000256" key="6">
    <source>
        <dbReference type="ARBA" id="ARBA00022679"/>
    </source>
</evidence>
<keyword evidence="14" id="KW-1185">Reference proteome</keyword>
<dbReference type="InterPro" id="IPR005467">
    <property type="entry name" value="His_kinase_dom"/>
</dbReference>
<keyword evidence="6 13" id="KW-0808">Transferase</keyword>
<evidence type="ECO:0000256" key="10">
    <source>
        <dbReference type="ARBA" id="ARBA00023012"/>
    </source>
</evidence>
<dbReference type="AlphaFoldDB" id="A0A0P1ESW8"/>
<dbReference type="FunFam" id="3.30.565.10:FF:000006">
    <property type="entry name" value="Sensor histidine kinase WalK"/>
    <property type="match status" value="1"/>
</dbReference>
<dbReference type="SMART" id="SM00387">
    <property type="entry name" value="HATPase_c"/>
    <property type="match status" value="1"/>
</dbReference>
<accession>A0A0P1ESW8</accession>
<dbReference type="OrthoDB" id="9813151at2"/>
<evidence type="ECO:0000256" key="3">
    <source>
        <dbReference type="ARBA" id="ARBA00012438"/>
    </source>
</evidence>
<dbReference type="Gene3D" id="3.30.565.10">
    <property type="entry name" value="Histidine kinase-like ATPase, C-terminal domain"/>
    <property type="match status" value="1"/>
</dbReference>
<dbReference type="InterPro" id="IPR003594">
    <property type="entry name" value="HATPase_dom"/>
</dbReference>
<dbReference type="InterPro" id="IPR036890">
    <property type="entry name" value="HATPase_C_sf"/>
</dbReference>
<dbReference type="EC" id="2.7.13.3" evidence="3"/>
<dbReference type="EMBL" id="CYPW01000027">
    <property type="protein sequence ID" value="CUH53657.1"/>
    <property type="molecule type" value="Genomic_DNA"/>
</dbReference>
<evidence type="ECO:0000313" key="14">
    <source>
        <dbReference type="Proteomes" id="UP000054823"/>
    </source>
</evidence>
<dbReference type="Gene3D" id="3.30.450.20">
    <property type="entry name" value="PAS domain"/>
    <property type="match status" value="1"/>
</dbReference>
<dbReference type="SUPFAM" id="SSF47384">
    <property type="entry name" value="Homodimeric domain of signal transducing histidine kinase"/>
    <property type="match status" value="1"/>
</dbReference>
<dbReference type="GO" id="GO:0016036">
    <property type="term" value="P:cellular response to phosphate starvation"/>
    <property type="evidence" value="ECO:0007669"/>
    <property type="project" value="TreeGrafter"/>
</dbReference>
<gene>
    <name evidence="13" type="primary">phoR_2</name>
    <name evidence="13" type="ORF">SHM7688_03113</name>
</gene>
<dbReference type="Gene3D" id="1.10.287.130">
    <property type="match status" value="1"/>
</dbReference>
<dbReference type="Proteomes" id="UP000054823">
    <property type="component" value="Unassembled WGS sequence"/>
</dbReference>
<dbReference type="PANTHER" id="PTHR45453:SF1">
    <property type="entry name" value="PHOSPHATE REGULON SENSOR PROTEIN PHOR"/>
    <property type="match status" value="1"/>
</dbReference>
<dbReference type="PROSITE" id="PS50109">
    <property type="entry name" value="HIS_KIN"/>
    <property type="match status" value="1"/>
</dbReference>
<dbReference type="GO" id="GO:0000155">
    <property type="term" value="F:phosphorelay sensor kinase activity"/>
    <property type="evidence" value="ECO:0007669"/>
    <property type="project" value="InterPro"/>
</dbReference>
<evidence type="ECO:0000256" key="7">
    <source>
        <dbReference type="ARBA" id="ARBA00022741"/>
    </source>
</evidence>
<evidence type="ECO:0000259" key="12">
    <source>
        <dbReference type="PROSITE" id="PS50109"/>
    </source>
</evidence>
<evidence type="ECO:0000256" key="2">
    <source>
        <dbReference type="ARBA" id="ARBA00004236"/>
    </source>
</evidence>
<keyword evidence="9" id="KW-0067">ATP-binding</keyword>
<name>A0A0P1ESW8_9RHOB</name>